<keyword evidence="3" id="KW-1185">Reference proteome</keyword>
<dbReference type="eggNOG" id="ENOG502SRIY">
    <property type="taxonomic scope" value="Eukaryota"/>
</dbReference>
<protein>
    <submittedName>
        <fullName evidence="2">Uncharacterized protein</fullName>
    </submittedName>
</protein>
<dbReference type="AlphaFoldDB" id="A0A0L0SP93"/>
<name>A0A0L0SP93_ALLM3</name>
<dbReference type="OrthoDB" id="73465at2759"/>
<organism evidence="2 3">
    <name type="scientific">Allomyces macrogynus (strain ATCC 38327)</name>
    <name type="common">Allomyces javanicus var. macrogynus</name>
    <dbReference type="NCBI Taxonomy" id="578462"/>
    <lineage>
        <taxon>Eukaryota</taxon>
        <taxon>Fungi</taxon>
        <taxon>Fungi incertae sedis</taxon>
        <taxon>Blastocladiomycota</taxon>
        <taxon>Blastocladiomycetes</taxon>
        <taxon>Blastocladiales</taxon>
        <taxon>Blastocladiaceae</taxon>
        <taxon>Allomyces</taxon>
    </lineage>
</organism>
<dbReference type="VEuPathDB" id="FungiDB:AMAG_09239"/>
<gene>
    <name evidence="2" type="ORF">AMAG_09239</name>
</gene>
<dbReference type="EMBL" id="GG745344">
    <property type="protein sequence ID" value="KNE64195.1"/>
    <property type="molecule type" value="Genomic_DNA"/>
</dbReference>
<evidence type="ECO:0000313" key="3">
    <source>
        <dbReference type="Proteomes" id="UP000054350"/>
    </source>
</evidence>
<feature type="region of interest" description="Disordered" evidence="1">
    <location>
        <begin position="1"/>
        <end position="20"/>
    </location>
</feature>
<proteinExistence type="predicted"/>
<dbReference type="STRING" id="578462.A0A0L0SP93"/>
<evidence type="ECO:0000256" key="1">
    <source>
        <dbReference type="SAM" id="MobiDB-lite"/>
    </source>
</evidence>
<reference evidence="2 3" key="1">
    <citation type="submission" date="2009-11" db="EMBL/GenBank/DDBJ databases">
        <title>Annotation of Allomyces macrogynus ATCC 38327.</title>
        <authorList>
            <consortium name="The Broad Institute Genome Sequencing Platform"/>
            <person name="Russ C."/>
            <person name="Cuomo C."/>
            <person name="Burger G."/>
            <person name="Gray M.W."/>
            <person name="Holland P.W.H."/>
            <person name="King N."/>
            <person name="Lang F.B.F."/>
            <person name="Roger A.J."/>
            <person name="Ruiz-Trillo I."/>
            <person name="Young S.K."/>
            <person name="Zeng Q."/>
            <person name="Gargeya S."/>
            <person name="Fitzgerald M."/>
            <person name="Haas B."/>
            <person name="Abouelleil A."/>
            <person name="Alvarado L."/>
            <person name="Arachchi H.M."/>
            <person name="Berlin A."/>
            <person name="Chapman S.B."/>
            <person name="Gearin G."/>
            <person name="Goldberg J."/>
            <person name="Griggs A."/>
            <person name="Gujja S."/>
            <person name="Hansen M."/>
            <person name="Heiman D."/>
            <person name="Howarth C."/>
            <person name="Larimer J."/>
            <person name="Lui A."/>
            <person name="MacDonald P.J.P."/>
            <person name="McCowen C."/>
            <person name="Montmayeur A."/>
            <person name="Murphy C."/>
            <person name="Neiman D."/>
            <person name="Pearson M."/>
            <person name="Priest M."/>
            <person name="Roberts A."/>
            <person name="Saif S."/>
            <person name="Shea T."/>
            <person name="Sisk P."/>
            <person name="Stolte C."/>
            <person name="Sykes S."/>
            <person name="Wortman J."/>
            <person name="Nusbaum C."/>
            <person name="Birren B."/>
        </authorList>
    </citation>
    <scope>NUCLEOTIDE SEQUENCE [LARGE SCALE GENOMIC DNA]</scope>
    <source>
        <strain evidence="2 3">ATCC 38327</strain>
    </source>
</reference>
<sequence>MTRPRSISTRQCQPATSTSPLAAPRSLTAGAAAALLATAAVLVLLPLAAHARPLINAPIVSSTGAITTAHPSDPRALRYLNDVSVGSAFQIKFTCDATDQAFCRNAESALQRAAQRIASVFKFRRTMTVSVAMFLPCETSTPDPESCDEYSTLGFALPTTRIPVIHKDDGVTYMYPTSLLKQLDLAGVAEGQVPWPEHDILARFNSLRNWWFSTSGTNMNSTQRDLEFVATHELYHGLGFGDDLAMSNQFDQKSPELLPYYNSFAPETQPPPSATVNTMPYNGNVFFRFAEPSIWNRFTYLADRPVLDYYKVLNDTFNALVQAKSPALQTVNVAETKAVAYSPASVISALQRNEKAGTIMEALHAYGTTANKLVFKTGAWPSGTTLTSNLVLESSLDPFMDGSSLAHTTITANVTSEFLMVYATAVRSFKTAIDATKAPVSGIGPITKDVLLAMGYTSADAQGFTSRKDVADIDPRALRAPGTSSTGDGTNSTMTKKSAAAATVMGTPVMSAVGALAAALAAAWI</sequence>
<feature type="region of interest" description="Disordered" evidence="1">
    <location>
        <begin position="475"/>
        <end position="494"/>
    </location>
</feature>
<reference evidence="3" key="2">
    <citation type="submission" date="2009-11" db="EMBL/GenBank/DDBJ databases">
        <title>The Genome Sequence of Allomyces macrogynus strain ATCC 38327.</title>
        <authorList>
            <consortium name="The Broad Institute Genome Sequencing Platform"/>
            <person name="Russ C."/>
            <person name="Cuomo C."/>
            <person name="Shea T."/>
            <person name="Young S.K."/>
            <person name="Zeng Q."/>
            <person name="Koehrsen M."/>
            <person name="Haas B."/>
            <person name="Borodovsky M."/>
            <person name="Guigo R."/>
            <person name="Alvarado L."/>
            <person name="Berlin A."/>
            <person name="Borenstein D."/>
            <person name="Chen Z."/>
            <person name="Engels R."/>
            <person name="Freedman E."/>
            <person name="Gellesch M."/>
            <person name="Goldberg J."/>
            <person name="Griggs A."/>
            <person name="Gujja S."/>
            <person name="Heiman D."/>
            <person name="Hepburn T."/>
            <person name="Howarth C."/>
            <person name="Jen D."/>
            <person name="Larson L."/>
            <person name="Lewis B."/>
            <person name="Mehta T."/>
            <person name="Park D."/>
            <person name="Pearson M."/>
            <person name="Roberts A."/>
            <person name="Saif S."/>
            <person name="Shenoy N."/>
            <person name="Sisk P."/>
            <person name="Stolte C."/>
            <person name="Sykes S."/>
            <person name="Walk T."/>
            <person name="White J."/>
            <person name="Yandava C."/>
            <person name="Burger G."/>
            <person name="Gray M.W."/>
            <person name="Holland P.W.H."/>
            <person name="King N."/>
            <person name="Lang F.B.F."/>
            <person name="Roger A.J."/>
            <person name="Ruiz-Trillo I."/>
            <person name="Lander E."/>
            <person name="Nusbaum C."/>
        </authorList>
    </citation>
    <scope>NUCLEOTIDE SEQUENCE [LARGE SCALE GENOMIC DNA]</scope>
    <source>
        <strain evidence="3">ATCC 38327</strain>
    </source>
</reference>
<evidence type="ECO:0000313" key="2">
    <source>
        <dbReference type="EMBL" id="KNE64195.1"/>
    </source>
</evidence>
<dbReference type="Proteomes" id="UP000054350">
    <property type="component" value="Unassembled WGS sequence"/>
</dbReference>
<feature type="compositionally biased region" description="Low complexity" evidence="1">
    <location>
        <begin position="482"/>
        <end position="494"/>
    </location>
</feature>
<accession>A0A0L0SP93</accession>